<reference evidence="4 5" key="1">
    <citation type="submission" date="2020-07" db="EMBL/GenBank/DDBJ databases">
        <title>Characterization of Pectobacterium aroidearum strains causing soft rot on Amorphophallus konjac.</title>
        <authorList>
            <person name="Xie H."/>
        </authorList>
    </citation>
    <scope>NUCLEOTIDE SEQUENCE [LARGE SCALE GENOMIC DNA]</scope>
    <source>
        <strain evidence="4 5">MY10</strain>
    </source>
</reference>
<evidence type="ECO:0000259" key="3">
    <source>
        <dbReference type="PROSITE" id="PS50975"/>
    </source>
</evidence>
<dbReference type="Pfam" id="PF08443">
    <property type="entry name" value="RimK"/>
    <property type="match status" value="1"/>
</dbReference>
<dbReference type="InterPro" id="IPR011761">
    <property type="entry name" value="ATP-grasp"/>
</dbReference>
<dbReference type="Proteomes" id="UP000530038">
    <property type="component" value="Unassembled WGS sequence"/>
</dbReference>
<keyword evidence="2" id="KW-0547">Nucleotide-binding</keyword>
<comment type="caution">
    <text evidence="4">The sequence shown here is derived from an EMBL/GenBank/DDBJ whole genome shotgun (WGS) entry which is preliminary data.</text>
</comment>
<keyword evidence="2" id="KW-0067">ATP-binding</keyword>
<organism evidence="4 5">
    <name type="scientific">Pectobacterium aroidearum</name>
    <dbReference type="NCBI Taxonomy" id="1201031"/>
    <lineage>
        <taxon>Bacteria</taxon>
        <taxon>Pseudomonadati</taxon>
        <taxon>Pseudomonadota</taxon>
        <taxon>Gammaproteobacteria</taxon>
        <taxon>Enterobacterales</taxon>
        <taxon>Pectobacteriaceae</taxon>
        <taxon>Pectobacterium</taxon>
    </lineage>
</organism>
<proteinExistence type="predicted"/>
<dbReference type="Gene3D" id="3.30.470.20">
    <property type="entry name" value="ATP-grasp fold, B domain"/>
    <property type="match status" value="1"/>
</dbReference>
<keyword evidence="1" id="KW-0464">Manganese</keyword>
<dbReference type="PANTHER" id="PTHR21621">
    <property type="entry name" value="RIBOSOMAL PROTEIN S6 MODIFICATION PROTEIN"/>
    <property type="match status" value="1"/>
</dbReference>
<dbReference type="PANTHER" id="PTHR21621:SF0">
    <property type="entry name" value="BETA-CITRYLGLUTAMATE SYNTHASE B-RELATED"/>
    <property type="match status" value="1"/>
</dbReference>
<accession>A0ABR5ZCF8</accession>
<feature type="domain" description="ATP-grasp" evidence="3">
    <location>
        <begin position="124"/>
        <end position="313"/>
    </location>
</feature>
<dbReference type="RefSeq" id="WP_181829271.1">
    <property type="nucleotide sequence ID" value="NZ_CP104757.1"/>
</dbReference>
<dbReference type="EMBL" id="JACERK010000003">
    <property type="protein sequence ID" value="MBA5232210.1"/>
    <property type="molecule type" value="Genomic_DNA"/>
</dbReference>
<evidence type="ECO:0000256" key="1">
    <source>
        <dbReference type="ARBA" id="ARBA00023211"/>
    </source>
</evidence>
<sequence length="317" mass="36954">MILILTDRFDLHANIVEEKLENPYFRLNLDVESLQATEITFSGSDWTIVQEKRCCIASKVDCVWPRRITVQTTLEQQADTSNGFRLWKGEWNKVLFGLYNFLSDVNWFNHIRQATLADNKYYQTKISSEINLKTPKYITSNDKDKLITFLANNPNSVLKFMSQDMYTSDQGELLGLYVNKISTSDLNDFSNKSENPITIQEYINKSYEVRYTVIGEQHFACAIESQNSDKTKIDWRRYDVPNTPHRKIDIPISIRKKVNKLMQQLDLSFGAIDFIVDENDDWWFLEINTSGQWLWIEDLSGLDISGSIANWLTSHSR</sequence>
<evidence type="ECO:0000256" key="2">
    <source>
        <dbReference type="PROSITE-ProRule" id="PRU00409"/>
    </source>
</evidence>
<dbReference type="PROSITE" id="PS50975">
    <property type="entry name" value="ATP_GRASP"/>
    <property type="match status" value="1"/>
</dbReference>
<evidence type="ECO:0000313" key="4">
    <source>
        <dbReference type="EMBL" id="MBA5232210.1"/>
    </source>
</evidence>
<gene>
    <name evidence="4" type="ORF">H2Y56_08785</name>
</gene>
<dbReference type="SUPFAM" id="SSF56059">
    <property type="entry name" value="Glutathione synthetase ATP-binding domain-like"/>
    <property type="match status" value="1"/>
</dbReference>
<dbReference type="InterPro" id="IPR013651">
    <property type="entry name" value="ATP-grasp_RimK-type"/>
</dbReference>
<evidence type="ECO:0000313" key="5">
    <source>
        <dbReference type="Proteomes" id="UP000530038"/>
    </source>
</evidence>
<protein>
    <recommendedName>
        <fullName evidence="3">ATP-grasp domain-containing protein</fullName>
    </recommendedName>
</protein>
<keyword evidence="5" id="KW-1185">Reference proteome</keyword>
<name>A0ABR5ZCF8_9GAMM</name>